<dbReference type="AlphaFoldDB" id="A0AA36M9E3"/>
<gene>
    <name evidence="4" type="ORF">CYNAS_LOCUS13460</name>
</gene>
<dbReference type="Pfam" id="PF21547">
    <property type="entry name" value="TTI1"/>
    <property type="match status" value="1"/>
</dbReference>
<feature type="compositionally biased region" description="Basic and acidic residues" evidence="1">
    <location>
        <begin position="893"/>
        <end position="922"/>
    </location>
</feature>
<dbReference type="GO" id="GO:0005737">
    <property type="term" value="C:cytoplasm"/>
    <property type="evidence" value="ECO:0007669"/>
    <property type="project" value="TreeGrafter"/>
</dbReference>
<name>A0AA36M9E3_CYLNA</name>
<dbReference type="Gene3D" id="1.25.10.10">
    <property type="entry name" value="Leucine-rich Repeat Variant"/>
    <property type="match status" value="2"/>
</dbReference>
<dbReference type="EMBL" id="CATQJL010000305">
    <property type="protein sequence ID" value="CAJ0601477.1"/>
    <property type="molecule type" value="Genomic_DNA"/>
</dbReference>
<keyword evidence="5" id="KW-1185">Reference proteome</keyword>
<organism evidence="4 5">
    <name type="scientific">Cylicocyclus nassatus</name>
    <name type="common">Nematode worm</name>
    <dbReference type="NCBI Taxonomy" id="53992"/>
    <lineage>
        <taxon>Eukaryota</taxon>
        <taxon>Metazoa</taxon>
        <taxon>Ecdysozoa</taxon>
        <taxon>Nematoda</taxon>
        <taxon>Chromadorea</taxon>
        <taxon>Rhabditida</taxon>
        <taxon>Rhabditina</taxon>
        <taxon>Rhabditomorpha</taxon>
        <taxon>Strongyloidea</taxon>
        <taxon>Strongylidae</taxon>
        <taxon>Cylicocyclus</taxon>
    </lineage>
</organism>
<dbReference type="Pfam" id="PF24181">
    <property type="entry name" value="TPR_TTI1_C"/>
    <property type="match status" value="1"/>
</dbReference>
<dbReference type="InterPro" id="IPR049362">
    <property type="entry name" value="TTI1_rpt"/>
</dbReference>
<evidence type="ECO:0000259" key="3">
    <source>
        <dbReference type="Pfam" id="PF24181"/>
    </source>
</evidence>
<dbReference type="Proteomes" id="UP001176961">
    <property type="component" value="Unassembled WGS sequence"/>
</dbReference>
<protein>
    <submittedName>
        <fullName evidence="4">Uncharacterized protein</fullName>
    </submittedName>
</protein>
<feature type="domain" description="TTI1 N-terminal TPR" evidence="2">
    <location>
        <begin position="131"/>
        <end position="329"/>
    </location>
</feature>
<dbReference type="InterPro" id="IPR011989">
    <property type="entry name" value="ARM-like"/>
</dbReference>
<sequence length="922" mass="104268">MGEFVLDRLHPLLQQLVLCQRAKQNVKEIVAAIKTIIEAEWTTKSLHEQERAACKAAVLIALRVGAESSIATGTWSRDRLGYAVLVHALYRKEDESDSESALPSSIKFNHVHPLLSALLSNLGGDSNAIFSILQAVFDLCADILQNNILSKEILSPQHVALYGKLVSVCLEVVSDSSKDQRCRQIALNTLKIVVSASKEDSRSLCVVLPGLASTLASTLCKSSNEHLDIITTSLELFSMAVRFCLADTVQDDIEDHTQGLRPEIRSLLLKRDDEWKATSAANIDKIVRALCSNLTSHPDEQVRLRLLETIDSIRNDCKKAFEGTLDGLLMDLLLTVRATSSRESEIANKLRSENLSAYSLHMHEKLRELAERIPVHVRKGTTGSELMFHQLAGVLRCLDVDVSRLATSRAPSLQALFSALATSLRVDARRLLISRGQSHTSSNDFLKSLPLCFDVQIAWLLPICKLLAEHGGIEVVDIAVSELADCSMCDRASMAIPIALILAELKPQDDSHVLYFLAEMCIEWIKDLRPEEHTRDDVLEHKIPAPSEETIQSITLISLLAVTFTSIKEESKRRKLLVEFLYELLGLYAISNWIVHDAADCALNQFATGMSLSISEFLFEHGSYIVHHIALAARSRKEHDHAPVVFTSLLDRVDDSRMYEHVRHIVEDLLQALDRFKQTYSILILRSMLAFVTAVGRWYPDLKPVEEEESSSKEEELTEEQAIMDTEKKPPPMPILSVEAVLTRTKHLLSSPHYPVRMLVMRILREALWVVRNFDDQLLPMVHQNWETLINRFRDEELEVRQEAIKVVAQMVRVSKTFVYRRVRHQLWPLIEKWMLDASNHKYSPTSAAYKYQLSILQNIAGIFIGIDAFPEDMQLVLTMLDAYTGKTTSPQLKKEAENSKKQLEEYLETKKREDEERKGLR</sequence>
<dbReference type="SUPFAM" id="SSF48371">
    <property type="entry name" value="ARM repeat"/>
    <property type="match status" value="1"/>
</dbReference>
<proteinExistence type="predicted"/>
<dbReference type="InterPro" id="IPR057567">
    <property type="entry name" value="TPR_TTI1_C"/>
</dbReference>
<dbReference type="PANTHER" id="PTHR18460:SF3">
    <property type="entry name" value="TELO2-INTERACTING PROTEIN 1 HOMOLOG"/>
    <property type="match status" value="1"/>
</dbReference>
<dbReference type="InterPro" id="IPR052587">
    <property type="entry name" value="TELO2-interacting_protein_1"/>
</dbReference>
<feature type="region of interest" description="Disordered" evidence="1">
    <location>
        <begin position="705"/>
        <end position="729"/>
    </location>
</feature>
<evidence type="ECO:0000259" key="2">
    <source>
        <dbReference type="Pfam" id="PF24173"/>
    </source>
</evidence>
<dbReference type="Pfam" id="PF24173">
    <property type="entry name" value="TPR_TTI1_N"/>
    <property type="match status" value="1"/>
</dbReference>
<dbReference type="InterPro" id="IPR016024">
    <property type="entry name" value="ARM-type_fold"/>
</dbReference>
<dbReference type="PANTHER" id="PTHR18460">
    <property type="entry name" value="TEL2 INTERACTING PROTEIN 1 TTI1 FAMILY MEMBER"/>
    <property type="match status" value="1"/>
</dbReference>
<comment type="caution">
    <text evidence="4">The sequence shown here is derived from an EMBL/GenBank/DDBJ whole genome shotgun (WGS) entry which is preliminary data.</text>
</comment>
<evidence type="ECO:0000256" key="1">
    <source>
        <dbReference type="SAM" id="MobiDB-lite"/>
    </source>
</evidence>
<accession>A0AA36M9E3</accession>
<feature type="domain" description="TTI1 C-terminal TPR" evidence="3">
    <location>
        <begin position="706"/>
        <end position="904"/>
    </location>
</feature>
<evidence type="ECO:0000313" key="4">
    <source>
        <dbReference type="EMBL" id="CAJ0601477.1"/>
    </source>
</evidence>
<evidence type="ECO:0000313" key="5">
    <source>
        <dbReference type="Proteomes" id="UP001176961"/>
    </source>
</evidence>
<reference evidence="4" key="1">
    <citation type="submission" date="2023-07" db="EMBL/GenBank/DDBJ databases">
        <authorList>
            <consortium name="CYATHOMIX"/>
        </authorList>
    </citation>
    <scope>NUCLEOTIDE SEQUENCE</scope>
    <source>
        <strain evidence="4">N/A</strain>
    </source>
</reference>
<feature type="region of interest" description="Disordered" evidence="1">
    <location>
        <begin position="889"/>
        <end position="922"/>
    </location>
</feature>
<dbReference type="InterPro" id="IPR057566">
    <property type="entry name" value="TPR_TTI1_N"/>
</dbReference>